<dbReference type="Proteomes" id="UP000571183">
    <property type="component" value="Unassembled WGS sequence"/>
</dbReference>
<feature type="transmembrane region" description="Helical" evidence="6">
    <location>
        <begin position="38"/>
        <end position="55"/>
    </location>
</feature>
<proteinExistence type="predicted"/>
<dbReference type="Pfam" id="PF06271">
    <property type="entry name" value="RDD"/>
    <property type="match status" value="1"/>
</dbReference>
<feature type="transmembrane region" description="Helical" evidence="6">
    <location>
        <begin position="102"/>
        <end position="123"/>
    </location>
</feature>
<protein>
    <submittedName>
        <fullName evidence="8">Putative RDD family membrane protein YckC</fullName>
    </submittedName>
</protein>
<evidence type="ECO:0000256" key="1">
    <source>
        <dbReference type="ARBA" id="ARBA00004651"/>
    </source>
</evidence>
<evidence type="ECO:0000313" key="8">
    <source>
        <dbReference type="EMBL" id="MBB4071523.1"/>
    </source>
</evidence>
<evidence type="ECO:0000256" key="3">
    <source>
        <dbReference type="ARBA" id="ARBA00022692"/>
    </source>
</evidence>
<comment type="subcellular location">
    <subcellularLocation>
        <location evidence="1">Cell membrane</location>
        <topology evidence="1">Multi-pass membrane protein</topology>
    </subcellularLocation>
</comment>
<comment type="caution">
    <text evidence="8">The sequence shown here is derived from an EMBL/GenBank/DDBJ whole genome shotgun (WGS) entry which is preliminary data.</text>
</comment>
<evidence type="ECO:0000256" key="4">
    <source>
        <dbReference type="ARBA" id="ARBA00022989"/>
    </source>
</evidence>
<dbReference type="InterPro" id="IPR051791">
    <property type="entry name" value="Pra-immunoreactive"/>
</dbReference>
<dbReference type="InterPro" id="IPR016795">
    <property type="entry name" value="UCP021697"/>
</dbReference>
<dbReference type="PANTHER" id="PTHR36115">
    <property type="entry name" value="PROLINE-RICH ANTIGEN HOMOLOG-RELATED"/>
    <property type="match status" value="1"/>
</dbReference>
<evidence type="ECO:0000256" key="5">
    <source>
        <dbReference type="ARBA" id="ARBA00023136"/>
    </source>
</evidence>
<keyword evidence="4 6" id="KW-1133">Transmembrane helix</keyword>
<accession>A0A840DIH3</accession>
<dbReference type="PANTHER" id="PTHR36115:SF6">
    <property type="entry name" value="PROLINE-RICH ANTIGEN HOMOLOG"/>
    <property type="match status" value="1"/>
</dbReference>
<evidence type="ECO:0000256" key="2">
    <source>
        <dbReference type="ARBA" id="ARBA00022475"/>
    </source>
</evidence>
<gene>
    <name evidence="8" type="ORF">F5897_000831</name>
</gene>
<keyword evidence="5 6" id="KW-0472">Membrane</keyword>
<evidence type="ECO:0000256" key="6">
    <source>
        <dbReference type="SAM" id="Phobius"/>
    </source>
</evidence>
<organism evidence="8 9">
    <name type="scientific">Canibacter oris</name>
    <dbReference type="NCBI Taxonomy" id="1365628"/>
    <lineage>
        <taxon>Bacteria</taxon>
        <taxon>Bacillati</taxon>
        <taxon>Actinomycetota</taxon>
        <taxon>Actinomycetes</taxon>
        <taxon>Micrococcales</taxon>
        <taxon>Microbacteriaceae</taxon>
        <taxon>Canibacter</taxon>
    </lineage>
</organism>
<evidence type="ECO:0000313" key="9">
    <source>
        <dbReference type="Proteomes" id="UP000571183"/>
    </source>
</evidence>
<dbReference type="InterPro" id="IPR010432">
    <property type="entry name" value="RDD"/>
</dbReference>
<dbReference type="GO" id="GO:0005886">
    <property type="term" value="C:plasma membrane"/>
    <property type="evidence" value="ECO:0007669"/>
    <property type="project" value="UniProtKB-SubCell"/>
</dbReference>
<keyword evidence="9" id="KW-1185">Reference proteome</keyword>
<dbReference type="EMBL" id="JACIFD010000007">
    <property type="protein sequence ID" value="MBB4071523.1"/>
    <property type="molecule type" value="Genomic_DNA"/>
</dbReference>
<sequence length="142" mass="15364">MSNNPQKFGELAPSAYPGERLGLAESGPYSVARIGRRLAALAVDWALALLIARLFPVEPQFVALVNLAVFAVMQVAFIATMGGSVGHLLFRMRVASLTGGWIGIWRPLVRTALLCLVVPALVWDSDQRAFHDKIPGSVLIKI</sequence>
<feature type="transmembrane region" description="Helical" evidence="6">
    <location>
        <begin position="61"/>
        <end position="90"/>
    </location>
</feature>
<feature type="domain" description="RDD" evidence="7">
    <location>
        <begin position="62"/>
        <end position="134"/>
    </location>
</feature>
<dbReference type="PIRSF" id="PIRSF021697">
    <property type="entry name" value="UCP021697"/>
    <property type="match status" value="1"/>
</dbReference>
<keyword evidence="3 6" id="KW-0812">Transmembrane</keyword>
<reference evidence="8" key="1">
    <citation type="submission" date="2020-08" db="EMBL/GenBank/DDBJ databases">
        <title>Sequencing the genomes of 1000 actinobacteria strains.</title>
        <authorList>
            <person name="Klenk H.-P."/>
        </authorList>
    </citation>
    <scope>NUCLEOTIDE SEQUENCE [LARGE SCALE GENOMIC DNA]</scope>
    <source>
        <strain evidence="8">DSM 27064</strain>
    </source>
</reference>
<name>A0A840DIH3_9MICO</name>
<keyword evidence="2" id="KW-1003">Cell membrane</keyword>
<evidence type="ECO:0000259" key="7">
    <source>
        <dbReference type="Pfam" id="PF06271"/>
    </source>
</evidence>
<dbReference type="RefSeq" id="WP_183304579.1">
    <property type="nucleotide sequence ID" value="NZ_JACIFD010000007.1"/>
</dbReference>
<dbReference type="AlphaFoldDB" id="A0A840DIH3"/>